<evidence type="ECO:0000256" key="2">
    <source>
        <dbReference type="SAM" id="Phobius"/>
    </source>
</evidence>
<dbReference type="OMA" id="FRPSRFH"/>
<feature type="region of interest" description="Disordered" evidence="1">
    <location>
        <begin position="100"/>
        <end position="125"/>
    </location>
</feature>
<dbReference type="PANTHER" id="PTHR36802:SF1">
    <property type="entry name" value="OS02G0815400 PROTEIN"/>
    <property type="match status" value="1"/>
</dbReference>
<keyword evidence="4" id="KW-1185">Reference proteome</keyword>
<protein>
    <submittedName>
        <fullName evidence="3">Uncharacterized protein</fullName>
    </submittedName>
</protein>
<organism evidence="3 4">
    <name type="scientific">Oryza rufipogon</name>
    <name type="common">Brownbeard rice</name>
    <name type="synonym">Asian wild rice</name>
    <dbReference type="NCBI Taxonomy" id="4529"/>
    <lineage>
        <taxon>Eukaryota</taxon>
        <taxon>Viridiplantae</taxon>
        <taxon>Streptophyta</taxon>
        <taxon>Embryophyta</taxon>
        <taxon>Tracheophyta</taxon>
        <taxon>Spermatophyta</taxon>
        <taxon>Magnoliopsida</taxon>
        <taxon>Liliopsida</taxon>
        <taxon>Poales</taxon>
        <taxon>Poaceae</taxon>
        <taxon>BOP clade</taxon>
        <taxon>Oryzoideae</taxon>
        <taxon>Oryzeae</taxon>
        <taxon>Oryzinae</taxon>
        <taxon>Oryza</taxon>
    </lineage>
</organism>
<evidence type="ECO:0000313" key="4">
    <source>
        <dbReference type="Proteomes" id="UP000008022"/>
    </source>
</evidence>
<keyword evidence="2" id="KW-1133">Transmembrane helix</keyword>
<dbReference type="GO" id="GO:0009507">
    <property type="term" value="C:chloroplast"/>
    <property type="evidence" value="ECO:0007669"/>
    <property type="project" value="TreeGrafter"/>
</dbReference>
<evidence type="ECO:0000256" key="1">
    <source>
        <dbReference type="SAM" id="MobiDB-lite"/>
    </source>
</evidence>
<reference evidence="4" key="1">
    <citation type="submission" date="2013-06" db="EMBL/GenBank/DDBJ databases">
        <authorList>
            <person name="Zhao Q."/>
        </authorList>
    </citation>
    <scope>NUCLEOTIDE SEQUENCE</scope>
    <source>
        <strain evidence="4">cv. W1943</strain>
    </source>
</reference>
<accession>A0A0E0NMR9</accession>
<reference evidence="3" key="2">
    <citation type="submission" date="2015-06" db="UniProtKB">
        <authorList>
            <consortium name="EnsemblPlants"/>
        </authorList>
    </citation>
    <scope>IDENTIFICATION</scope>
</reference>
<dbReference type="AlphaFoldDB" id="A0A0E0NMR9"/>
<dbReference type="Gramene" id="ORUFI02G38630.1">
    <property type="protein sequence ID" value="ORUFI02G38630.1"/>
    <property type="gene ID" value="ORUFI02G38630"/>
</dbReference>
<feature type="transmembrane region" description="Helical" evidence="2">
    <location>
        <begin position="328"/>
        <end position="350"/>
    </location>
</feature>
<dbReference type="EnsemblPlants" id="ORUFI02G38630.1">
    <property type="protein sequence ID" value="ORUFI02G38630.1"/>
    <property type="gene ID" value="ORUFI02G38630"/>
</dbReference>
<dbReference type="STRING" id="4529.A0A0E0NMR9"/>
<dbReference type="eggNOG" id="ENOG502QSNX">
    <property type="taxonomic scope" value="Eukaryota"/>
</dbReference>
<dbReference type="Proteomes" id="UP000008022">
    <property type="component" value="Unassembled WGS sequence"/>
</dbReference>
<evidence type="ECO:0000313" key="3">
    <source>
        <dbReference type="EnsemblPlants" id="ORUFI02G38630.1"/>
    </source>
</evidence>
<keyword evidence="2" id="KW-0472">Membrane</keyword>
<feature type="compositionally biased region" description="Low complexity" evidence="1">
    <location>
        <begin position="103"/>
        <end position="116"/>
    </location>
</feature>
<name>A0A0E0NMR9_ORYRU</name>
<keyword evidence="2" id="KW-0812">Transmembrane</keyword>
<sequence length="360" mass="39396">MRNLILDKFHWKQRDSVGPSTTPSPDVSVSKTKISTCKIRTKIEGKKRGEKKAERFRMATAVLRRPLLAAAAAAAAVSSTSSSFRPSRFHLRRCRYPPPVFAVSSDSPKPVTSSSTGGDNPDEEPVLPLLQELADCLVLPPKFLSQLPRDLRLDLNDAAFDLSNGPVLDECGQEVGDLLLNLAKAWEMADTSTSNNLVKQLPSMEPYLTGTFGKRLMSAGRRFTSMGQYGKGELKKIAETMSKTGKLLSKRPVVQSEVEAMKVKRKLKFLELEFELTAEKANIGAAVGLVFGFLSWQLARGIQNIPDGSMQYANDNALQMAKSLKVSLLVLGYTSTALSVFTSIGLLLLAQQINSDDKTE</sequence>
<dbReference type="HOGENOM" id="CLU_065895_0_0_1"/>
<proteinExistence type="predicted"/>
<dbReference type="PANTHER" id="PTHR36802">
    <property type="entry name" value="OS02G0815400 PROTEIN"/>
    <property type="match status" value="1"/>
</dbReference>